<feature type="compositionally biased region" description="Basic and acidic residues" evidence="8">
    <location>
        <begin position="229"/>
        <end position="246"/>
    </location>
</feature>
<name>A0A6P7H535_9TELE</name>
<dbReference type="InParanoid" id="A0A6P7H535"/>
<feature type="compositionally biased region" description="Basic and acidic residues" evidence="8">
    <location>
        <begin position="873"/>
        <end position="904"/>
    </location>
</feature>
<feature type="region of interest" description="Disordered" evidence="8">
    <location>
        <begin position="201"/>
        <end position="246"/>
    </location>
</feature>
<dbReference type="GeneID" id="114426783"/>
<feature type="compositionally biased region" description="Low complexity" evidence="8">
    <location>
        <begin position="787"/>
        <end position="825"/>
    </location>
</feature>
<dbReference type="PROSITE" id="PS51366">
    <property type="entry name" value="MI"/>
    <property type="match status" value="1"/>
</dbReference>
<dbReference type="InterPro" id="IPR003891">
    <property type="entry name" value="Initiation_fac_eIF4g_MI"/>
</dbReference>
<feature type="compositionally biased region" description="Basic and acidic residues" evidence="8">
    <location>
        <begin position="201"/>
        <end position="219"/>
    </location>
</feature>
<protein>
    <recommendedName>
        <fullName evidence="6">Pre-mRNA-splicing factor CWC22 homolog</fullName>
    </recommendedName>
    <alternativeName>
        <fullName evidence="7">Nucampholin homolog</fullName>
    </alternativeName>
</protein>
<feature type="region of interest" description="Disordered" evidence="8">
    <location>
        <begin position="529"/>
        <end position="564"/>
    </location>
</feature>
<feature type="region of interest" description="Disordered" evidence="8">
    <location>
        <begin position="1"/>
        <end position="186"/>
    </location>
</feature>
<keyword evidence="5" id="KW-0539">Nucleus</keyword>
<evidence type="ECO:0000313" key="11">
    <source>
        <dbReference type="RefSeq" id="XP_028250215.1"/>
    </source>
</evidence>
<feature type="domain" description="MI" evidence="9">
    <location>
        <begin position="577"/>
        <end position="693"/>
    </location>
</feature>
<accession>A0A6P7H535</accession>
<dbReference type="GO" id="GO:0071013">
    <property type="term" value="C:catalytic step 2 spliceosome"/>
    <property type="evidence" value="ECO:0007669"/>
    <property type="project" value="TreeGrafter"/>
</dbReference>
<dbReference type="Pfam" id="PF02847">
    <property type="entry name" value="MA3"/>
    <property type="match status" value="1"/>
</dbReference>
<evidence type="ECO:0000256" key="6">
    <source>
        <dbReference type="ARBA" id="ARBA00040488"/>
    </source>
</evidence>
<feature type="compositionally biased region" description="Basic and acidic residues" evidence="8">
    <location>
        <begin position="102"/>
        <end position="186"/>
    </location>
</feature>
<dbReference type="Proteomes" id="UP000515145">
    <property type="component" value="Chromosome 21"/>
</dbReference>
<dbReference type="InterPro" id="IPR016024">
    <property type="entry name" value="ARM-type_fold"/>
</dbReference>
<feature type="compositionally biased region" description="Basic residues" evidence="8">
    <location>
        <begin position="845"/>
        <end position="862"/>
    </location>
</feature>
<feature type="compositionally biased region" description="Acidic residues" evidence="8">
    <location>
        <begin position="533"/>
        <end position="561"/>
    </location>
</feature>
<dbReference type="CTD" id="57703"/>
<reference evidence="11" key="1">
    <citation type="submission" date="2025-08" db="UniProtKB">
        <authorList>
            <consortium name="RefSeq"/>
        </authorList>
    </citation>
    <scope>IDENTIFICATION</scope>
</reference>
<dbReference type="FunCoup" id="A0A6P7H535">
    <property type="interactions" value="1676"/>
</dbReference>
<sequence>MDSPSRNGSPRPAQNEENGPSEDESSPAAKQPQQASSMEKSPKDRPPHQASPAARSRSGSSGSGSSGSSSSDSDSSSSDEDEQQGALRKIRSSVAHIKRSRSKEPARSSSRERDRSRSRERDRSRSRDEDRSRSRSRGRDRSRSRSRDRDRSRSRGRDRTRSRSRGRDRSRSRGRDRSRSRERDRDRYDRRRYIRDRYDDRRDDRDGRFGRRDANSDYRRRGRSVSPSADREPVVADEPPVKKKKEEVDPILTRTGGAYIPPAKLRMMQEQITDKSSLAYQRMSWEALKKSINGLINKVNVSNIVMIIQELLQENIVRGRGLLARSVLQAQAASPIFTHVYAAVVAIINSKFPQIGELILKRLVLTFRRSYRRNLKQQCLTASKFVAHLINQNVAHEVLCLEILTLLLERPTDDSVEVAIAFLKECGLKLTEVSPRGINAIFERLRNVLHESSIDKRVQYMIEVMFAIRKDGFKDHPVIPEGLDLVDEEDQFTHMLPLEDEYNTEDILNVFKMDPDFLENEEKYKTIKRDILDEGSSDSGEDGDGSDEDDDEEDENEEEGEDAKVTILDNTEVNLVAFRRTIYLAIQSSLDFEECAHKLIKMDFPDSQTKELCNMILDCCAQQRTYEKFFGLLAGRFCLLKKEYMESFEAIFAEQYDTIHRLETNKLRNVARLFAHLLYTDSVPWSVLECIRMSEETTTSSSRIFVKILFQELCAYMGLPKLNQRLKDPTLQTFFEGLFPRDNPRNTRFAINFFTSIGLGGLTDELREHLKNAPKMIMTQNQEVESSDSSSSSSSSSSESSSSDSSSDSDSSDSSSSSSSSSSSDSDGKHKKKKKRKEQIAEKKKKDKDKKKQKLPDKKRRKNDRDEDDDSNDEKQARKDKKDRARELEERAREGARRGRRDDRSEEEEEEEDRRRKMDRQRDGERERDRGRERERERARERETEDKRESEREREKQKERERDRERNKENRDRNREREERRRR</sequence>
<keyword evidence="10" id="KW-1185">Reference proteome</keyword>
<dbReference type="OrthoDB" id="1924287at2759"/>
<evidence type="ECO:0000256" key="4">
    <source>
        <dbReference type="ARBA" id="ARBA00023187"/>
    </source>
</evidence>
<dbReference type="AlphaFoldDB" id="A0A6P7H535"/>
<dbReference type="GO" id="GO:0016607">
    <property type="term" value="C:nuclear speck"/>
    <property type="evidence" value="ECO:0007669"/>
    <property type="project" value="UniProtKB-SubCell"/>
</dbReference>
<comment type="similarity">
    <text evidence="2">Belongs to the CWC22 family.</text>
</comment>
<evidence type="ECO:0000256" key="7">
    <source>
        <dbReference type="ARBA" id="ARBA00042174"/>
    </source>
</evidence>
<dbReference type="Gene3D" id="1.25.40.180">
    <property type="match status" value="1"/>
</dbReference>
<dbReference type="SUPFAM" id="SSF48371">
    <property type="entry name" value="ARM repeat"/>
    <property type="match status" value="1"/>
</dbReference>
<keyword evidence="3" id="KW-0507">mRNA processing</keyword>
<dbReference type="PANTHER" id="PTHR18034:SF3">
    <property type="entry name" value="PRE-MRNA-SPLICING FACTOR CWC22 HOMOLOG"/>
    <property type="match status" value="1"/>
</dbReference>
<dbReference type="RefSeq" id="XP_028250215.1">
    <property type="nucleotide sequence ID" value="XM_028394414.1"/>
</dbReference>
<keyword evidence="4" id="KW-0508">mRNA splicing</keyword>
<comment type="subcellular location">
    <subcellularLocation>
        <location evidence="1">Nucleus speckle</location>
    </subcellularLocation>
</comment>
<feature type="compositionally biased region" description="Basic residues" evidence="8">
    <location>
        <begin position="88"/>
        <end position="101"/>
    </location>
</feature>
<dbReference type="InterPro" id="IPR050781">
    <property type="entry name" value="CWC22_splicing_factor"/>
</dbReference>
<dbReference type="PANTHER" id="PTHR18034">
    <property type="entry name" value="CELL CYCLE CONTROL PROTEIN CWF22-RELATED"/>
    <property type="match status" value="1"/>
</dbReference>
<proteinExistence type="inferred from homology"/>
<dbReference type="SMART" id="SM00544">
    <property type="entry name" value="MA3"/>
    <property type="match status" value="1"/>
</dbReference>
<feature type="compositionally biased region" description="Basic and acidic residues" evidence="8">
    <location>
        <begin position="913"/>
        <end position="983"/>
    </location>
</feature>
<feature type="region of interest" description="Disordered" evidence="8">
    <location>
        <begin position="780"/>
        <end position="983"/>
    </location>
</feature>
<feature type="compositionally biased region" description="Low complexity" evidence="8">
    <location>
        <begin position="66"/>
        <end position="76"/>
    </location>
</feature>
<dbReference type="SMART" id="SM00543">
    <property type="entry name" value="MIF4G"/>
    <property type="match status" value="1"/>
</dbReference>
<dbReference type="GO" id="GO:0003723">
    <property type="term" value="F:RNA binding"/>
    <property type="evidence" value="ECO:0007669"/>
    <property type="project" value="InterPro"/>
</dbReference>
<gene>
    <name evidence="11" type="primary">cwc22</name>
</gene>
<evidence type="ECO:0000313" key="10">
    <source>
        <dbReference type="Proteomes" id="UP000515145"/>
    </source>
</evidence>
<evidence type="ECO:0000256" key="8">
    <source>
        <dbReference type="SAM" id="MobiDB-lite"/>
    </source>
</evidence>
<evidence type="ECO:0000256" key="2">
    <source>
        <dbReference type="ARBA" id="ARBA00006856"/>
    </source>
</evidence>
<evidence type="ECO:0000259" key="9">
    <source>
        <dbReference type="PROSITE" id="PS51366"/>
    </source>
</evidence>
<dbReference type="FunFam" id="1.25.40.180:FF:000004">
    <property type="entry name" value="pre-mRNA-splicing factor CWC22 homolog"/>
    <property type="match status" value="1"/>
</dbReference>
<evidence type="ECO:0000256" key="5">
    <source>
        <dbReference type="ARBA" id="ARBA00023242"/>
    </source>
</evidence>
<evidence type="ECO:0000256" key="3">
    <source>
        <dbReference type="ARBA" id="ARBA00022664"/>
    </source>
</evidence>
<dbReference type="GO" id="GO:0000398">
    <property type="term" value="P:mRNA splicing, via spliceosome"/>
    <property type="evidence" value="ECO:0007669"/>
    <property type="project" value="TreeGrafter"/>
</dbReference>
<evidence type="ECO:0000256" key="1">
    <source>
        <dbReference type="ARBA" id="ARBA00004324"/>
    </source>
</evidence>
<dbReference type="InterPro" id="IPR003890">
    <property type="entry name" value="MIF4G-like_typ-3"/>
</dbReference>
<organism evidence="10 11">
    <name type="scientific">Parambassis ranga</name>
    <name type="common">Indian glassy fish</name>
    <dbReference type="NCBI Taxonomy" id="210632"/>
    <lineage>
        <taxon>Eukaryota</taxon>
        <taxon>Metazoa</taxon>
        <taxon>Chordata</taxon>
        <taxon>Craniata</taxon>
        <taxon>Vertebrata</taxon>
        <taxon>Euteleostomi</taxon>
        <taxon>Actinopterygii</taxon>
        <taxon>Neopterygii</taxon>
        <taxon>Teleostei</taxon>
        <taxon>Neoteleostei</taxon>
        <taxon>Acanthomorphata</taxon>
        <taxon>Ovalentaria</taxon>
        <taxon>Ambassidae</taxon>
        <taxon>Parambassis</taxon>
    </lineage>
</organism>